<keyword evidence="2" id="KW-1185">Reference proteome</keyword>
<comment type="caution">
    <text evidence="1">The sequence shown here is derived from an EMBL/GenBank/DDBJ whole genome shotgun (WGS) entry which is preliminary data.</text>
</comment>
<name>A0ABQ6IVF8_9MICO</name>
<protein>
    <submittedName>
        <fullName evidence="1">Uncharacterized protein</fullName>
    </submittedName>
</protein>
<organism evidence="1 2">
    <name type="scientific">Mobilicoccus caccae</name>
    <dbReference type="NCBI Taxonomy" id="1859295"/>
    <lineage>
        <taxon>Bacteria</taxon>
        <taxon>Bacillati</taxon>
        <taxon>Actinomycetota</taxon>
        <taxon>Actinomycetes</taxon>
        <taxon>Micrococcales</taxon>
        <taxon>Dermatophilaceae</taxon>
        <taxon>Mobilicoccus</taxon>
    </lineage>
</organism>
<reference evidence="2" key="1">
    <citation type="journal article" date="2019" name="Int. J. Syst. Evol. Microbiol.">
        <title>The Global Catalogue of Microorganisms (GCM) 10K type strain sequencing project: providing services to taxonomists for standard genome sequencing and annotation.</title>
        <authorList>
            <consortium name="The Broad Institute Genomics Platform"/>
            <consortium name="The Broad Institute Genome Sequencing Center for Infectious Disease"/>
            <person name="Wu L."/>
            <person name="Ma J."/>
        </authorList>
    </citation>
    <scope>NUCLEOTIDE SEQUENCE [LARGE SCALE GENOMIC DNA]</scope>
    <source>
        <strain evidence="2">NBRC 113072</strain>
    </source>
</reference>
<dbReference type="EMBL" id="BSUO01000001">
    <property type="protein sequence ID" value="GMA41355.1"/>
    <property type="molecule type" value="Genomic_DNA"/>
</dbReference>
<accession>A0ABQ6IVF8</accession>
<proteinExistence type="predicted"/>
<evidence type="ECO:0000313" key="2">
    <source>
        <dbReference type="Proteomes" id="UP001157126"/>
    </source>
</evidence>
<dbReference type="Proteomes" id="UP001157126">
    <property type="component" value="Unassembled WGS sequence"/>
</dbReference>
<gene>
    <name evidence="1" type="ORF">GCM10025883_34000</name>
</gene>
<sequence>MGGKAPGRGWPHRGGASEATAVIVSVNGGGTGGIPGLIAPRGSCHGLPRARGPRPAVGVARPMLIPASWSAAHGRVLGRAETALST</sequence>
<evidence type="ECO:0000313" key="1">
    <source>
        <dbReference type="EMBL" id="GMA41355.1"/>
    </source>
</evidence>